<dbReference type="InterPro" id="IPR027417">
    <property type="entry name" value="P-loop_NTPase"/>
</dbReference>
<dbReference type="RefSeq" id="WP_017362179.1">
    <property type="nucleotide sequence ID" value="NZ_FMZQ01000007.1"/>
</dbReference>
<dbReference type="CDD" id="cd21631">
    <property type="entry name" value="RHH_CopG_NikR-like"/>
    <property type="match status" value="1"/>
</dbReference>
<accession>A0A1G6PPU3</accession>
<dbReference type="EMBL" id="FMZQ01000007">
    <property type="protein sequence ID" value="SDC81991.1"/>
    <property type="molecule type" value="Genomic_DNA"/>
</dbReference>
<keyword evidence="2" id="KW-1185">Reference proteome</keyword>
<dbReference type="Gene3D" id="3.40.50.300">
    <property type="entry name" value="P-loop containing nucleotide triphosphate hydrolases"/>
    <property type="match status" value="1"/>
</dbReference>
<gene>
    <name evidence="1" type="ORF">SAMN05216576_10725</name>
</gene>
<evidence type="ECO:0000313" key="2">
    <source>
        <dbReference type="Proteomes" id="UP000199467"/>
    </source>
</evidence>
<sequence>MRYTFPDRVLDGIDDLVRGIRGWSKSDHSQYLTLACAHSNHSLALFNGSLLSIIEIEGYMGQYIPDQFVELREQWMRFMQTNANDRTNKGFDLFWSYEYDPEGMEESMHKAREPMRKAARRRGMDVDDIVDEEAQVYGQRCASEKQYLLVVSHIDSLPSAEHKAARTETMNRIRGSMKGRGAMLANVGIPALGVVHEQHVSKITNFLSTAGYGYSYRRLSVYEALWEVRHSLMPSTTSKGWKARLTLRDCAFRTTEEVPVSVMRTDTGGPKSDLTFMLPPKLSKQLMPEDVVDLGKYVVVGDRTYAPIFASELAVDPEPIEFLLRGVYRHRIPVRMVYCLGANSDQANYWNRVFAGTFNWMSASNRQITTANKAMQKYKESGGALFAYGISVATWARTDVVYNEVGAPSYRVSQIDERSRDLETLLQQWGGQQLTTTHGCAVEALMSATPGYMIPPACPLAPQIDSDVVTQLPIMRPAKLWPAETGIWFRTGDGSLMPHQPMSSRQNTMITFFLGGMGFGKSNCLSEHINFFANHPTADTMPYIRGMDFGASSSGVIDIVRHSLPANRKHEAIFEFFVNDGSLVKNMLDTPLGCMYPLADHETFLLNWLMTLADDVVSSMDGVSTIQSIFRNALRKAYQRKDPRVAGSEPNVFQRAVSERVVLEVIERAGIEVADHAYWWDIVEALFEFGVREKDDQAIFAAKVAQRHAVPLLFDVTVACSNLADQYKSAPKVDGIPLVDALCNSLKNATDLFPCFSGRTNRDISESRVCVFDMSTVFQRGDGPGASWRRSVFFMTAFRLLTEDLFISKRETGDEISHRYDELGLKDWMLRWHDKYLEQQDLIMKVFWGDELHRIGTVAGAFSTLESMGLEGRKYRVGLMLGTQNPEHLPKALLLEYSSAFIFGASQSAEKARLIAKLFDLTPDECKSVQDITKPNADKGAEVFCIHKVDTRIQKVKLNFNLGPIKRWAYATEGTERALRGILYSRGPSTTWARRVLASQVPDLNKEIKRRYERLEAAGRDGVSESEVIEEIAMELLGQARA</sequence>
<dbReference type="SUPFAM" id="SSF52540">
    <property type="entry name" value="P-loop containing nucleoside triphosphate hydrolases"/>
    <property type="match status" value="1"/>
</dbReference>
<dbReference type="Proteomes" id="UP000199467">
    <property type="component" value="Unassembled WGS sequence"/>
</dbReference>
<reference evidence="2" key="1">
    <citation type="submission" date="2016-10" db="EMBL/GenBank/DDBJ databases">
        <authorList>
            <person name="Varghese N."/>
            <person name="Submissions S."/>
        </authorList>
    </citation>
    <scope>NUCLEOTIDE SEQUENCE [LARGE SCALE GENOMIC DNA]</scope>
    <source>
        <strain evidence="2">DSM 26382</strain>
    </source>
</reference>
<evidence type="ECO:0000313" key="1">
    <source>
        <dbReference type="EMBL" id="SDC81991.1"/>
    </source>
</evidence>
<dbReference type="AlphaFoldDB" id="A0A1G6PPU3"/>
<proteinExistence type="predicted"/>
<organism evidence="1 2">
    <name type="scientific">Ectopseudomonas chengduensis</name>
    <dbReference type="NCBI Taxonomy" id="489632"/>
    <lineage>
        <taxon>Bacteria</taxon>
        <taxon>Pseudomonadati</taxon>
        <taxon>Pseudomonadota</taxon>
        <taxon>Gammaproteobacteria</taxon>
        <taxon>Pseudomonadales</taxon>
        <taxon>Pseudomonadaceae</taxon>
        <taxon>Ectopseudomonas</taxon>
    </lineage>
</organism>
<name>A0A1G6PPU3_9GAMM</name>
<dbReference type="GeneID" id="57609181"/>
<protein>
    <submittedName>
        <fullName evidence="1">Uncharacterized protein</fullName>
    </submittedName>
</protein>